<dbReference type="Proteomes" id="UP000069030">
    <property type="component" value="Chromosome"/>
</dbReference>
<dbReference type="Pfam" id="PF16344">
    <property type="entry name" value="FecR_C"/>
    <property type="match status" value="1"/>
</dbReference>
<evidence type="ECO:0008006" key="6">
    <source>
        <dbReference type="Google" id="ProtNLM"/>
    </source>
</evidence>
<accession>A0AAI8G6R0</accession>
<evidence type="ECO:0000259" key="2">
    <source>
        <dbReference type="Pfam" id="PF04773"/>
    </source>
</evidence>
<dbReference type="EMBL" id="CP013690">
    <property type="protein sequence ID" value="ALU28078.1"/>
    <property type="molecule type" value="Genomic_DNA"/>
</dbReference>
<proteinExistence type="predicted"/>
<feature type="domain" description="FecR protein" evidence="2">
    <location>
        <begin position="100"/>
        <end position="189"/>
    </location>
</feature>
<keyword evidence="1" id="KW-0472">Membrane</keyword>
<gene>
    <name evidence="4" type="ORF">AS202_18850</name>
</gene>
<dbReference type="InterPro" id="IPR012373">
    <property type="entry name" value="Ferrdict_sens_TM"/>
</dbReference>
<dbReference type="Pfam" id="PF04773">
    <property type="entry name" value="FecR"/>
    <property type="match status" value="1"/>
</dbReference>
<keyword evidence="1" id="KW-1133">Transmembrane helix</keyword>
<dbReference type="RefSeq" id="WP_058699904.1">
    <property type="nucleotide sequence ID" value="NZ_CP013690.1"/>
</dbReference>
<dbReference type="Gene3D" id="3.55.50.30">
    <property type="match status" value="1"/>
</dbReference>
<keyword evidence="1" id="KW-0812">Transmembrane</keyword>
<dbReference type="Gene3D" id="2.60.120.1440">
    <property type="match status" value="1"/>
</dbReference>
<evidence type="ECO:0000313" key="4">
    <source>
        <dbReference type="EMBL" id="ALU28078.1"/>
    </source>
</evidence>
<evidence type="ECO:0000313" key="5">
    <source>
        <dbReference type="Proteomes" id="UP000069030"/>
    </source>
</evidence>
<reference evidence="4 5" key="1">
    <citation type="journal article" date="2016" name="J. Zhejiang Univ. Sci. B">
        <title>Antibiotic resistance mechanisms of Myroides sp.</title>
        <authorList>
            <person name="Hu S."/>
            <person name="Yuan S."/>
            <person name="Qu H."/>
            <person name="Jiang T."/>
            <person name="Zhou Y."/>
            <person name="Wang M."/>
            <person name="Ming D."/>
        </authorList>
    </citation>
    <scope>NUCLEOTIDE SEQUENCE [LARGE SCALE GENOMIC DNA]</scope>
    <source>
        <strain evidence="4 5">PR63039</strain>
    </source>
</reference>
<dbReference type="PANTHER" id="PTHR30273:SF2">
    <property type="entry name" value="PROTEIN FECR"/>
    <property type="match status" value="1"/>
</dbReference>
<organism evidence="4 5">
    <name type="scientific">Myroides odoratimimus</name>
    <dbReference type="NCBI Taxonomy" id="76832"/>
    <lineage>
        <taxon>Bacteria</taxon>
        <taxon>Pseudomonadati</taxon>
        <taxon>Bacteroidota</taxon>
        <taxon>Flavobacteriia</taxon>
        <taxon>Flavobacteriales</taxon>
        <taxon>Flavobacteriaceae</taxon>
        <taxon>Myroides</taxon>
    </lineage>
</organism>
<feature type="transmembrane region" description="Helical" evidence="1">
    <location>
        <begin position="70"/>
        <end position="88"/>
    </location>
</feature>
<dbReference type="GO" id="GO:0016989">
    <property type="term" value="F:sigma factor antagonist activity"/>
    <property type="evidence" value="ECO:0007669"/>
    <property type="project" value="TreeGrafter"/>
</dbReference>
<feature type="domain" description="Protein FecR C-terminal" evidence="3">
    <location>
        <begin position="232"/>
        <end position="301"/>
    </location>
</feature>
<dbReference type="InterPro" id="IPR032508">
    <property type="entry name" value="FecR_C"/>
</dbReference>
<name>A0AAI8G6R0_9FLAO</name>
<dbReference type="InterPro" id="IPR006860">
    <property type="entry name" value="FecR"/>
</dbReference>
<dbReference type="PANTHER" id="PTHR30273">
    <property type="entry name" value="PERIPLASMIC SIGNAL SENSOR AND SIGMA FACTOR ACTIVATOR FECR-RELATED"/>
    <property type="match status" value="1"/>
</dbReference>
<evidence type="ECO:0000259" key="3">
    <source>
        <dbReference type="Pfam" id="PF16344"/>
    </source>
</evidence>
<dbReference type="KEGG" id="mod:AS202_18850"/>
<dbReference type="AlphaFoldDB" id="A0AAI8G6R0"/>
<sequence>MQNKFKHFLNKYLLGTSDLTEKKVVEDFSDNLQKRPLIELKIIQENSKLRSSIYNSIKYKTRERKRRKNYRLLSIGFSLLLVVGLTIYQKNISVNNQELTYSTSNELAKHIILPDGTAVTLSSNSTLIVSNEFNQSNREIKLLGEAYFQVAKDASRPFIISSDNFETQVLGTSFWVKRNIVEVSTGRVKVSNLLDRENYVILTAEQKALLKDHRLYKNTIDVFSCISSTSSYLMMNNITLTQWKQIIEKEFDIQIHFLEDIISTKEFIQADFRNSTLADIVQSVSYMYGFDYKYENKTIIINNTKK</sequence>
<protein>
    <recommendedName>
        <fullName evidence="6">FecR protein domain-containing protein</fullName>
    </recommendedName>
</protein>
<evidence type="ECO:0000256" key="1">
    <source>
        <dbReference type="SAM" id="Phobius"/>
    </source>
</evidence>